<feature type="transmembrane region" description="Helical" evidence="8">
    <location>
        <begin position="68"/>
        <end position="87"/>
    </location>
</feature>
<dbReference type="GO" id="GO:0016410">
    <property type="term" value="F:N-acyltransferase activity"/>
    <property type="evidence" value="ECO:0007669"/>
    <property type="project" value="InterPro"/>
</dbReference>
<feature type="transmembrane region" description="Helical" evidence="8">
    <location>
        <begin position="170"/>
        <end position="187"/>
    </location>
</feature>
<feature type="domain" description="CN hydrolase" evidence="9">
    <location>
        <begin position="204"/>
        <end position="448"/>
    </location>
</feature>
<feature type="transmembrane region" description="Helical" evidence="8">
    <location>
        <begin position="12"/>
        <end position="33"/>
    </location>
</feature>
<evidence type="ECO:0000256" key="2">
    <source>
        <dbReference type="ARBA" id="ARBA00022475"/>
    </source>
</evidence>
<proteinExistence type="inferred from homology"/>
<evidence type="ECO:0000256" key="6">
    <source>
        <dbReference type="ARBA" id="ARBA00023136"/>
    </source>
</evidence>
<evidence type="ECO:0000256" key="4">
    <source>
        <dbReference type="ARBA" id="ARBA00022692"/>
    </source>
</evidence>
<dbReference type="Pfam" id="PF20154">
    <property type="entry name" value="LNT_N"/>
    <property type="match status" value="1"/>
</dbReference>
<feature type="transmembrane region" description="Helical" evidence="8">
    <location>
        <begin position="461"/>
        <end position="479"/>
    </location>
</feature>
<evidence type="ECO:0000256" key="1">
    <source>
        <dbReference type="ARBA" id="ARBA00004651"/>
    </source>
</evidence>
<dbReference type="GO" id="GO:0005886">
    <property type="term" value="C:plasma membrane"/>
    <property type="evidence" value="ECO:0007669"/>
    <property type="project" value="UniProtKB-SubCell"/>
</dbReference>
<evidence type="ECO:0000313" key="10">
    <source>
        <dbReference type="EMBL" id="VAX38073.1"/>
    </source>
</evidence>
<dbReference type="EMBL" id="UOGJ01000150">
    <property type="protein sequence ID" value="VAX38073.1"/>
    <property type="molecule type" value="Genomic_DNA"/>
</dbReference>
<comment type="subcellular location">
    <subcellularLocation>
        <location evidence="1">Cell membrane</location>
        <topology evidence="1">Multi-pass membrane protein</topology>
    </subcellularLocation>
</comment>
<dbReference type="PANTHER" id="PTHR38686:SF1">
    <property type="entry name" value="APOLIPOPROTEIN N-ACYLTRANSFERASE"/>
    <property type="match status" value="1"/>
</dbReference>
<feature type="transmembrane region" description="Helical" evidence="8">
    <location>
        <begin position="136"/>
        <end position="158"/>
    </location>
</feature>
<sequence>MWILLSASLLVLSFPKFELSILAWVGLVPLFFALDGKTPGQAFRIAYFCGVLFFGATIWWFGHVTIAGAIAAILYLALYFGMFGIGYSLFAKYNFITKLFLLPSLWVALEFARSYLLSGFDWVSLSHSQYKNLIFIQIADISGVFGISFLVVMVNVFIKERFNHIPFTKWDVVPVCILLVVLGYGVFRLNGVQPSLSGMRVALVQANVPQHLKWNKIAWAGIIQKHLDLSEEAARENPDLIIWPETAFPGFIGEDDEYFSALQYFVKRINIPILFGAVVKEEGRYYNGALLLSPDGMIKQQYHKHHLVPFGEFIPFRTHFPFLSDIIPIADFSRGEGYTVFSSDTKKFSTLICFEDTLGRLARGFVNNGAQMLINITNDAWFEDTAAPWMHMQSAVFRTVENRRGLVRASNTGVSGFIDATGKIQYLLQNAQGKNTFVKGYAVGEVSFRKEKTFYTKFGDVFAYLCFACILGGVIGLNLRGTFSCPKNQLE</sequence>
<dbReference type="NCBIfam" id="TIGR00546">
    <property type="entry name" value="lnt"/>
    <property type="match status" value="1"/>
</dbReference>
<keyword evidence="2" id="KW-1003">Cell membrane</keyword>
<dbReference type="HAMAP" id="MF_01148">
    <property type="entry name" value="Lnt"/>
    <property type="match status" value="1"/>
</dbReference>
<evidence type="ECO:0000256" key="3">
    <source>
        <dbReference type="ARBA" id="ARBA00022679"/>
    </source>
</evidence>
<dbReference type="SUPFAM" id="SSF56317">
    <property type="entry name" value="Carbon-nitrogen hydrolase"/>
    <property type="match status" value="1"/>
</dbReference>
<name>A0A3B1DMM0_9ZZZZ</name>
<dbReference type="AlphaFoldDB" id="A0A3B1DMM0"/>
<feature type="transmembrane region" description="Helical" evidence="8">
    <location>
        <begin position="45"/>
        <end position="62"/>
    </location>
</feature>
<evidence type="ECO:0000256" key="8">
    <source>
        <dbReference type="SAM" id="Phobius"/>
    </source>
</evidence>
<evidence type="ECO:0000256" key="5">
    <source>
        <dbReference type="ARBA" id="ARBA00022989"/>
    </source>
</evidence>
<keyword evidence="7 10" id="KW-0012">Acyltransferase</keyword>
<keyword evidence="4 8" id="KW-0812">Transmembrane</keyword>
<accession>A0A3B1DMM0</accession>
<dbReference type="PANTHER" id="PTHR38686">
    <property type="entry name" value="APOLIPOPROTEIN N-ACYLTRANSFERASE"/>
    <property type="match status" value="1"/>
</dbReference>
<evidence type="ECO:0000256" key="7">
    <source>
        <dbReference type="ARBA" id="ARBA00023315"/>
    </source>
</evidence>
<dbReference type="InterPro" id="IPR003010">
    <property type="entry name" value="C-N_Hydrolase"/>
</dbReference>
<dbReference type="InterPro" id="IPR036526">
    <property type="entry name" value="C-N_Hydrolase_sf"/>
</dbReference>
<keyword evidence="3 10" id="KW-0808">Transferase</keyword>
<keyword evidence="10" id="KW-0449">Lipoprotein</keyword>
<dbReference type="Pfam" id="PF00795">
    <property type="entry name" value="CN_hydrolase"/>
    <property type="match status" value="1"/>
</dbReference>
<gene>
    <name evidence="10" type="ORF">MNBD_UNCLBAC01-1340</name>
</gene>
<dbReference type="InterPro" id="IPR004563">
    <property type="entry name" value="Apolipo_AcylTrfase"/>
</dbReference>
<dbReference type="CDD" id="cd07571">
    <property type="entry name" value="ALP_N-acyl_transferase"/>
    <property type="match status" value="1"/>
</dbReference>
<reference evidence="10" key="1">
    <citation type="submission" date="2018-06" db="EMBL/GenBank/DDBJ databases">
        <authorList>
            <person name="Zhirakovskaya E."/>
        </authorList>
    </citation>
    <scope>NUCLEOTIDE SEQUENCE</scope>
</reference>
<protein>
    <submittedName>
        <fullName evidence="10">Apolipoprotein N-acyltransferase / Copper homeostasis protein CutE</fullName>
    </submittedName>
</protein>
<keyword evidence="5 8" id="KW-1133">Transmembrane helix</keyword>
<dbReference type="Gene3D" id="3.60.110.10">
    <property type="entry name" value="Carbon-nitrogen hydrolase"/>
    <property type="match status" value="1"/>
</dbReference>
<organism evidence="10">
    <name type="scientific">hydrothermal vent metagenome</name>
    <dbReference type="NCBI Taxonomy" id="652676"/>
    <lineage>
        <taxon>unclassified sequences</taxon>
        <taxon>metagenomes</taxon>
        <taxon>ecological metagenomes</taxon>
    </lineage>
</organism>
<dbReference type="GO" id="GO:0042158">
    <property type="term" value="P:lipoprotein biosynthetic process"/>
    <property type="evidence" value="ECO:0007669"/>
    <property type="project" value="InterPro"/>
</dbReference>
<keyword evidence="6 8" id="KW-0472">Membrane</keyword>
<evidence type="ECO:0000259" key="9">
    <source>
        <dbReference type="PROSITE" id="PS50263"/>
    </source>
</evidence>
<dbReference type="InterPro" id="IPR045378">
    <property type="entry name" value="LNT_N"/>
</dbReference>
<dbReference type="PROSITE" id="PS50263">
    <property type="entry name" value="CN_HYDROLASE"/>
    <property type="match status" value="1"/>
</dbReference>